<accession>A0A0F9SLC1</accession>
<dbReference type="Gene3D" id="1.10.10.10">
    <property type="entry name" value="Winged helix-like DNA-binding domain superfamily/Winged helix DNA-binding domain"/>
    <property type="match status" value="1"/>
</dbReference>
<comment type="caution">
    <text evidence="1">The sequence shown here is derived from an EMBL/GenBank/DDBJ whole genome shotgun (WGS) entry which is preliminary data.</text>
</comment>
<dbReference type="InterPro" id="IPR036388">
    <property type="entry name" value="WH-like_DNA-bd_sf"/>
</dbReference>
<sequence>MSFEKMAEVRDNLKFRGATKWVLMCIALREGKGGREAWPSIELIAKDAGVSKRTVNRVICSLEHMKVLKVTRRRNKTSKYTVDLSGCQGVSEQHAGGDRVAPLEVTECHPEYTSESTREKTPAVRTAEVIDMNAEETLKALEGGDNPLNDVAMVGKLNAMSQTVGNATRVWRRLMKTHHDAYTPEFTRKELGQFKLFIERAPGGRQLAIMGVAIKNWNLITLPRGASRLPKIGNLLTRIEEADLLLHNVIERSEPQPRQKLIFKKGIF</sequence>
<reference evidence="1" key="1">
    <citation type="journal article" date="2015" name="Nature">
        <title>Complex archaea that bridge the gap between prokaryotes and eukaryotes.</title>
        <authorList>
            <person name="Spang A."/>
            <person name="Saw J.H."/>
            <person name="Jorgensen S.L."/>
            <person name="Zaremba-Niedzwiedzka K."/>
            <person name="Martijn J."/>
            <person name="Lind A.E."/>
            <person name="van Eijk R."/>
            <person name="Schleper C."/>
            <person name="Guy L."/>
            <person name="Ettema T.J."/>
        </authorList>
    </citation>
    <scope>NUCLEOTIDE SEQUENCE</scope>
</reference>
<evidence type="ECO:0008006" key="2">
    <source>
        <dbReference type="Google" id="ProtNLM"/>
    </source>
</evidence>
<dbReference type="AlphaFoldDB" id="A0A0F9SLC1"/>
<gene>
    <name evidence="1" type="ORF">LCGC14_0504470</name>
</gene>
<protein>
    <recommendedName>
        <fullName evidence="2">Helix-turn-helix domain-containing protein</fullName>
    </recommendedName>
</protein>
<name>A0A0F9SLC1_9ZZZZ</name>
<evidence type="ECO:0000313" key="1">
    <source>
        <dbReference type="EMBL" id="KKN63177.1"/>
    </source>
</evidence>
<dbReference type="Pfam" id="PF13730">
    <property type="entry name" value="HTH_36"/>
    <property type="match status" value="1"/>
</dbReference>
<proteinExistence type="predicted"/>
<organism evidence="1">
    <name type="scientific">marine sediment metagenome</name>
    <dbReference type="NCBI Taxonomy" id="412755"/>
    <lineage>
        <taxon>unclassified sequences</taxon>
        <taxon>metagenomes</taxon>
        <taxon>ecological metagenomes</taxon>
    </lineage>
</organism>
<dbReference type="EMBL" id="LAZR01000598">
    <property type="protein sequence ID" value="KKN63177.1"/>
    <property type="molecule type" value="Genomic_DNA"/>
</dbReference>